<accession>A0A1Q3CJY7</accession>
<keyword evidence="2" id="KW-1185">Reference proteome</keyword>
<evidence type="ECO:0008006" key="3">
    <source>
        <dbReference type="Google" id="ProtNLM"/>
    </source>
</evidence>
<dbReference type="EMBL" id="BDDD01002169">
    <property type="protein sequence ID" value="GAV80393.1"/>
    <property type="molecule type" value="Genomic_DNA"/>
</dbReference>
<dbReference type="STRING" id="3775.A0A1Q3CJY7"/>
<comment type="caution">
    <text evidence="1">The sequence shown here is derived from an EMBL/GenBank/DDBJ whole genome shotgun (WGS) entry which is preliminary data.</text>
</comment>
<evidence type="ECO:0000313" key="2">
    <source>
        <dbReference type="Proteomes" id="UP000187406"/>
    </source>
</evidence>
<dbReference type="AlphaFoldDB" id="A0A1Q3CJY7"/>
<protein>
    <recommendedName>
        <fullName evidence="3">Zf-RVT domain-containing protein</fullName>
    </recommendedName>
</protein>
<dbReference type="InParanoid" id="A0A1Q3CJY7"/>
<proteinExistence type="predicted"/>
<organism evidence="1 2">
    <name type="scientific">Cephalotus follicularis</name>
    <name type="common">Albany pitcher plant</name>
    <dbReference type="NCBI Taxonomy" id="3775"/>
    <lineage>
        <taxon>Eukaryota</taxon>
        <taxon>Viridiplantae</taxon>
        <taxon>Streptophyta</taxon>
        <taxon>Embryophyta</taxon>
        <taxon>Tracheophyta</taxon>
        <taxon>Spermatophyta</taxon>
        <taxon>Magnoliopsida</taxon>
        <taxon>eudicotyledons</taxon>
        <taxon>Gunneridae</taxon>
        <taxon>Pentapetalae</taxon>
        <taxon>rosids</taxon>
        <taxon>fabids</taxon>
        <taxon>Oxalidales</taxon>
        <taxon>Cephalotaceae</taxon>
        <taxon>Cephalotus</taxon>
    </lineage>
</organism>
<reference evidence="2" key="1">
    <citation type="submission" date="2016-04" db="EMBL/GenBank/DDBJ databases">
        <title>Cephalotus genome sequencing.</title>
        <authorList>
            <person name="Fukushima K."/>
            <person name="Hasebe M."/>
            <person name="Fang X."/>
        </authorList>
    </citation>
    <scope>NUCLEOTIDE SEQUENCE [LARGE SCALE GENOMIC DNA]</scope>
    <source>
        <strain evidence="2">cv. St1</strain>
    </source>
</reference>
<name>A0A1Q3CJY7_CEPFO</name>
<dbReference type="Proteomes" id="UP000187406">
    <property type="component" value="Unassembled WGS sequence"/>
</dbReference>
<dbReference type="OrthoDB" id="1938625at2759"/>
<dbReference type="PANTHER" id="PTHR33116:SF76">
    <property type="entry name" value="DUF4283 DOMAIN-CONTAINING PROTEIN"/>
    <property type="match status" value="1"/>
</dbReference>
<evidence type="ECO:0000313" key="1">
    <source>
        <dbReference type="EMBL" id="GAV80393.1"/>
    </source>
</evidence>
<gene>
    <name evidence="1" type="ORF">CFOL_v3_23854</name>
</gene>
<sequence>MQTFWSSTFLLPTSTLRDCEKVLRDFLWGGPSRAKVKWKEVCKPLQEGGLGIKDMKTWNKALLVKLIWQVLVYQSLWTKWCHAYLLHNCNFWTAPLRGLLSWSWRQMLRLRPLAREHLIYQCGNGEQFSLWFYPRLQGESVHALYGHKVIYDTGLDKMARVKDIIWDGEWGWLQVSGDLIELQQRVQDIPISTAPDRIFWDQVGVSFSSSRAWHGIL</sequence>
<dbReference type="PANTHER" id="PTHR33116">
    <property type="entry name" value="REVERSE TRANSCRIPTASE ZINC-BINDING DOMAIN-CONTAINING PROTEIN-RELATED-RELATED"/>
    <property type="match status" value="1"/>
</dbReference>